<proteinExistence type="predicted"/>
<reference evidence="2 3" key="1">
    <citation type="submission" date="2016-10" db="EMBL/GenBank/DDBJ databases">
        <authorList>
            <person name="de Groot N.N."/>
        </authorList>
    </citation>
    <scope>NUCLEOTIDE SEQUENCE [LARGE SCALE GENOMIC DNA]</scope>
    <source>
        <strain evidence="2 3">JCM 11308</strain>
    </source>
</reference>
<evidence type="ECO:0000313" key="2">
    <source>
        <dbReference type="EMBL" id="SDE15970.1"/>
    </source>
</evidence>
<dbReference type="Pfam" id="PF13524">
    <property type="entry name" value="Glyco_trans_1_2"/>
    <property type="match status" value="1"/>
</dbReference>
<dbReference type="EMBL" id="FNAB01000011">
    <property type="protein sequence ID" value="SDE15970.1"/>
    <property type="molecule type" value="Genomic_DNA"/>
</dbReference>
<keyword evidence="2" id="KW-0808">Transferase</keyword>
<dbReference type="GO" id="GO:0016740">
    <property type="term" value="F:transferase activity"/>
    <property type="evidence" value="ECO:0007669"/>
    <property type="project" value="UniProtKB-KW"/>
</dbReference>
<feature type="domain" description="Spore protein YkvP/CgeB glycosyl transferase-like" evidence="1">
    <location>
        <begin position="234"/>
        <end position="364"/>
    </location>
</feature>
<accession>A0A1G7AMN9</accession>
<sequence>MRKYRLSSKAPDPRVLCVSTRDIAPVISRCLRYEFEDLIGVMDAVDVIAPADTPDPDCADTPAQNGIRTLARLAAKLFRRLSVKLEGMVALTYLRRRPSGLARNYELLFVSTQSVLDLYNLGPCAMWRSTARVSMCYIDELYAADVTGLGSLLKILKRFDHILVPLRDTVEPLASATGRPCHYLAPSTDTLQFCPYPGAPKRVIDVYAMGRSRPPETHRALLRMADAGDWYYMYDTVGNCRVSSHVEHRSRLRDMIKRSRFFLVTAARWHDIERTGGQQELGSRYFEGAAAGAVLVGDVPRNASFDEYFGWQDSVIPVPLNSGDVANVIAELDADPSRLERISNTNVVNSLRRHDHVHRWGQILSIADLKETKAMESRRRELEELAASIERAIPETR</sequence>
<dbReference type="InterPro" id="IPR055259">
    <property type="entry name" value="YkvP/CgeB_Glyco_trans-like"/>
</dbReference>
<keyword evidence="3" id="KW-1185">Reference proteome</keyword>
<protein>
    <submittedName>
        <fullName evidence="2">Glycosyl transferases group 1</fullName>
    </submittedName>
</protein>
<dbReference type="AlphaFoldDB" id="A0A1G7AMN9"/>
<gene>
    <name evidence="2" type="ORF">SAMN05444580_11140</name>
</gene>
<evidence type="ECO:0000313" key="3">
    <source>
        <dbReference type="Proteomes" id="UP000199417"/>
    </source>
</evidence>
<dbReference type="Proteomes" id="UP000199417">
    <property type="component" value="Unassembled WGS sequence"/>
</dbReference>
<organism evidence="2 3">
    <name type="scientific">Rhodococcus tukisamuensis</name>
    <dbReference type="NCBI Taxonomy" id="168276"/>
    <lineage>
        <taxon>Bacteria</taxon>
        <taxon>Bacillati</taxon>
        <taxon>Actinomycetota</taxon>
        <taxon>Actinomycetes</taxon>
        <taxon>Mycobacteriales</taxon>
        <taxon>Nocardiaceae</taxon>
        <taxon>Rhodococcus</taxon>
    </lineage>
</organism>
<name>A0A1G7AMN9_9NOCA</name>
<evidence type="ECO:0000259" key="1">
    <source>
        <dbReference type="Pfam" id="PF13524"/>
    </source>
</evidence>
<dbReference type="STRING" id="168276.SAMN05444580_11140"/>